<comment type="caution">
    <text evidence="6">The sequence shown here is derived from an EMBL/GenBank/DDBJ whole genome shotgun (WGS) entry which is preliminary data.</text>
</comment>
<dbReference type="PANTHER" id="PTHR21661:SF35">
    <property type="entry name" value="EPOXIDE HYDROLASE"/>
    <property type="match status" value="1"/>
</dbReference>
<feature type="active site" description="Proton donor" evidence="4">
    <location>
        <position position="323"/>
    </location>
</feature>
<evidence type="ECO:0000313" key="7">
    <source>
        <dbReference type="Proteomes" id="UP000186601"/>
    </source>
</evidence>
<dbReference type="SUPFAM" id="SSF53474">
    <property type="entry name" value="alpha/beta-Hydrolases"/>
    <property type="match status" value="1"/>
</dbReference>
<dbReference type="InterPro" id="IPR010497">
    <property type="entry name" value="Epoxide_hydro_N"/>
</dbReference>
<feature type="active site" description="Proton acceptor" evidence="4">
    <location>
        <position position="375"/>
    </location>
</feature>
<comment type="similarity">
    <text evidence="1">Belongs to the peptidase S33 family.</text>
</comment>
<dbReference type="GO" id="GO:0004301">
    <property type="term" value="F:epoxide hydrolase activity"/>
    <property type="evidence" value="ECO:0007669"/>
    <property type="project" value="TreeGrafter"/>
</dbReference>
<sequence length="401" mass="45903">MSQDLSSPQPFRVEIADEEVERMKRIIEDTRLPDSPPLPNASWDYGVDLDWLKGLRDVWLNDFDWKEVEREMNAFQHFTVTIESVSLHFVHHQSRNVDAIPIILMHGWPGSFWEFHRVIELLTNPPSGRPAFHVVVPSLPGFGFSSPPPKKDWSMGDNARIFDHLMTGVLGYKQYMAEGGDFGALIATHLGTDKYPACKFLNVISPTAQAPLGALSTLPFFLLPTSWRQWLYGKIYSEDELRDFERNGKFIKNGLGYFVEQATRPLSIGYALYDSPVGILAWIGEKFKEHVDPEILPGCTRFILTTVSLYYLTRTFTTSTLPYFENVVALSQRLVITKPFGSSRFPHDVGSVPMSWIKRQHPQFVSLRRHDRGGHFPGFEVPNLLAEDLQHMAENYRTLFQ</sequence>
<dbReference type="Gene3D" id="3.40.50.1820">
    <property type="entry name" value="alpha/beta hydrolase"/>
    <property type="match status" value="1"/>
</dbReference>
<dbReference type="PRINTS" id="PR00412">
    <property type="entry name" value="EPOXHYDRLASE"/>
</dbReference>
<feature type="domain" description="Epoxide hydrolase N-terminal" evidence="5">
    <location>
        <begin position="8"/>
        <end position="115"/>
    </location>
</feature>
<dbReference type="STRING" id="98765.A0A2R6PBY8"/>
<evidence type="ECO:0000259" key="5">
    <source>
        <dbReference type="Pfam" id="PF06441"/>
    </source>
</evidence>
<keyword evidence="7" id="KW-1185">Reference proteome</keyword>
<protein>
    <recommendedName>
        <fullName evidence="5">Epoxide hydrolase N-terminal domain-containing protein</fullName>
    </recommendedName>
</protein>
<keyword evidence="3" id="KW-0378">Hydrolase</keyword>
<dbReference type="GO" id="GO:0097176">
    <property type="term" value="P:epoxide metabolic process"/>
    <property type="evidence" value="ECO:0007669"/>
    <property type="project" value="TreeGrafter"/>
</dbReference>
<dbReference type="AlphaFoldDB" id="A0A2R6PBY8"/>
<dbReference type="InterPro" id="IPR016292">
    <property type="entry name" value="Epoxide_hydrolase"/>
</dbReference>
<evidence type="ECO:0000313" key="6">
    <source>
        <dbReference type="EMBL" id="PSR88732.1"/>
    </source>
</evidence>
<evidence type="ECO:0000256" key="4">
    <source>
        <dbReference type="PIRSR" id="PIRSR001112-1"/>
    </source>
</evidence>
<dbReference type="PIRSF" id="PIRSF001112">
    <property type="entry name" value="Epoxide_hydrolase"/>
    <property type="match status" value="1"/>
</dbReference>
<organism evidence="6 7">
    <name type="scientific">Hermanssonia centrifuga</name>
    <dbReference type="NCBI Taxonomy" id="98765"/>
    <lineage>
        <taxon>Eukaryota</taxon>
        <taxon>Fungi</taxon>
        <taxon>Dikarya</taxon>
        <taxon>Basidiomycota</taxon>
        <taxon>Agaricomycotina</taxon>
        <taxon>Agaricomycetes</taxon>
        <taxon>Polyporales</taxon>
        <taxon>Meruliaceae</taxon>
        <taxon>Hermanssonia</taxon>
    </lineage>
</organism>
<evidence type="ECO:0000256" key="1">
    <source>
        <dbReference type="ARBA" id="ARBA00010088"/>
    </source>
</evidence>
<dbReference type="InterPro" id="IPR000639">
    <property type="entry name" value="Epox_hydrolase-like"/>
</dbReference>
<evidence type="ECO:0000256" key="2">
    <source>
        <dbReference type="ARBA" id="ARBA00022797"/>
    </source>
</evidence>
<dbReference type="Pfam" id="PF06441">
    <property type="entry name" value="EHN"/>
    <property type="match status" value="1"/>
</dbReference>
<dbReference type="EMBL" id="MLYV02000503">
    <property type="protein sequence ID" value="PSR88732.1"/>
    <property type="molecule type" value="Genomic_DNA"/>
</dbReference>
<dbReference type="InterPro" id="IPR029058">
    <property type="entry name" value="AB_hydrolase_fold"/>
</dbReference>
<accession>A0A2R6PBY8</accession>
<feature type="active site" description="Nucleophile" evidence="4">
    <location>
        <position position="181"/>
    </location>
</feature>
<gene>
    <name evidence="6" type="ORF">PHLCEN_2v5083</name>
</gene>
<dbReference type="Proteomes" id="UP000186601">
    <property type="component" value="Unassembled WGS sequence"/>
</dbReference>
<keyword evidence="2" id="KW-0058">Aromatic hydrocarbons catabolism</keyword>
<name>A0A2R6PBY8_9APHY</name>
<evidence type="ECO:0000256" key="3">
    <source>
        <dbReference type="ARBA" id="ARBA00022801"/>
    </source>
</evidence>
<reference evidence="6 7" key="1">
    <citation type="submission" date="2018-02" db="EMBL/GenBank/DDBJ databases">
        <title>Genome sequence of the basidiomycete white-rot fungus Phlebia centrifuga.</title>
        <authorList>
            <person name="Granchi Z."/>
            <person name="Peng M."/>
            <person name="de Vries R.P."/>
            <person name="Hilden K."/>
            <person name="Makela M.R."/>
            <person name="Grigoriev I."/>
            <person name="Riley R."/>
        </authorList>
    </citation>
    <scope>NUCLEOTIDE SEQUENCE [LARGE SCALE GENOMIC DNA]</scope>
    <source>
        <strain evidence="6 7">FBCC195</strain>
    </source>
</reference>
<dbReference type="PANTHER" id="PTHR21661">
    <property type="entry name" value="EPOXIDE HYDROLASE 1-RELATED"/>
    <property type="match status" value="1"/>
</dbReference>
<proteinExistence type="inferred from homology"/>
<dbReference type="OrthoDB" id="7130006at2759"/>